<evidence type="ECO:0000313" key="2">
    <source>
        <dbReference type="Proteomes" id="UP000253918"/>
    </source>
</evidence>
<keyword evidence="2" id="KW-1185">Reference proteome</keyword>
<dbReference type="AlphaFoldDB" id="A0A369VUG0"/>
<protein>
    <recommendedName>
        <fullName evidence="3">HTH marR-type domain-containing protein</fullName>
    </recommendedName>
</protein>
<organism evidence="1 2">
    <name type="scientific">Sphingomonas aracearum</name>
    <dbReference type="NCBI Taxonomy" id="2283317"/>
    <lineage>
        <taxon>Bacteria</taxon>
        <taxon>Pseudomonadati</taxon>
        <taxon>Pseudomonadota</taxon>
        <taxon>Alphaproteobacteria</taxon>
        <taxon>Sphingomonadales</taxon>
        <taxon>Sphingomonadaceae</taxon>
        <taxon>Sphingomonas</taxon>
    </lineage>
</organism>
<proteinExistence type="predicted"/>
<name>A0A369VUG0_9SPHN</name>
<accession>A0A369VUG0</accession>
<dbReference type="InterPro" id="IPR036388">
    <property type="entry name" value="WH-like_DNA-bd_sf"/>
</dbReference>
<reference evidence="1 2" key="1">
    <citation type="submission" date="2018-07" db="EMBL/GenBank/DDBJ databases">
        <title>a novel species of Sphingomonas isolated from the rhizosphere soil of Araceae plant.</title>
        <authorList>
            <person name="Zhiyong W."/>
            <person name="Qinglan Z."/>
            <person name="Zhiwei F."/>
            <person name="Ding X."/>
            <person name="Gejiao W."/>
            <person name="Shixue Z."/>
        </authorList>
    </citation>
    <scope>NUCLEOTIDE SEQUENCE [LARGE SCALE GENOMIC DNA]</scope>
    <source>
        <strain evidence="1 2">WZY 27</strain>
    </source>
</reference>
<dbReference type="Gene3D" id="1.10.10.10">
    <property type="entry name" value="Winged helix-like DNA-binding domain superfamily/Winged helix DNA-binding domain"/>
    <property type="match status" value="1"/>
</dbReference>
<evidence type="ECO:0008006" key="3">
    <source>
        <dbReference type="Google" id="ProtNLM"/>
    </source>
</evidence>
<dbReference type="Proteomes" id="UP000253918">
    <property type="component" value="Unassembled WGS sequence"/>
</dbReference>
<evidence type="ECO:0000313" key="1">
    <source>
        <dbReference type="EMBL" id="RDE04830.1"/>
    </source>
</evidence>
<dbReference type="OrthoDB" id="7594920at2"/>
<gene>
    <name evidence="1" type="ORF">DVW87_14750</name>
</gene>
<comment type="caution">
    <text evidence="1">The sequence shown here is derived from an EMBL/GenBank/DDBJ whole genome shotgun (WGS) entry which is preliminary data.</text>
</comment>
<dbReference type="InterPro" id="IPR036390">
    <property type="entry name" value="WH_DNA-bd_sf"/>
</dbReference>
<dbReference type="EMBL" id="QQNB01000003">
    <property type="protein sequence ID" value="RDE04830.1"/>
    <property type="molecule type" value="Genomic_DNA"/>
</dbReference>
<dbReference type="SUPFAM" id="SSF46785">
    <property type="entry name" value="Winged helix' DNA-binding domain"/>
    <property type="match status" value="1"/>
</dbReference>
<sequence length="320" mass="33703">MEYDSSVTRVGAQAGLGAPMLVIAEEGNGAEAWTTAAALIGGRVLERLGWEAVGARLGSHAVRPILLVDSWRADEAVLAEALPRIDTFARAGGVPVVVALQESHIDIVAATLMSPGVQLLCGPSMAERVAALAVAAEAWGAAPTLHDAAHEGEAERLQRLNAEIARIAELLARLTRGEAGGASEAGDALADRRRGFAAEPAAAEVAIDAAEVRRAIRVRRLREQFFAAGLFEDPAWDMLLDLFAAELEGNRVSVSSLCIAAAVAPTTALRWIGKMSEAGLLVRSPDPRDRRRAYMALSDQSRGALHGYVAALKRQGLALA</sequence>
<dbReference type="RefSeq" id="WP_114688568.1">
    <property type="nucleotide sequence ID" value="NZ_QQNB01000003.1"/>
</dbReference>